<proteinExistence type="inferred from homology"/>
<evidence type="ECO:0000256" key="1">
    <source>
        <dbReference type="ARBA" id="ARBA00001974"/>
    </source>
</evidence>
<evidence type="ECO:0000256" key="2">
    <source>
        <dbReference type="ARBA" id="ARBA00004777"/>
    </source>
</evidence>
<evidence type="ECO:0000256" key="4">
    <source>
        <dbReference type="ARBA" id="ARBA00022630"/>
    </source>
</evidence>
<dbReference type="PANTHER" id="PTHR45754">
    <property type="entry name" value="METHYLENETETRAHYDROFOLATE REDUCTASE"/>
    <property type="match status" value="1"/>
</dbReference>
<dbReference type="EMBL" id="AJWY01012976">
    <property type="protein sequence ID" value="EKC48398.1"/>
    <property type="molecule type" value="Genomic_DNA"/>
</dbReference>
<evidence type="ECO:0000256" key="6">
    <source>
        <dbReference type="ARBA" id="ARBA00023002"/>
    </source>
</evidence>
<organism evidence="7">
    <name type="scientific">human gut metagenome</name>
    <dbReference type="NCBI Taxonomy" id="408170"/>
    <lineage>
        <taxon>unclassified sequences</taxon>
        <taxon>metagenomes</taxon>
        <taxon>organismal metagenomes</taxon>
    </lineage>
</organism>
<gene>
    <name evidence="7" type="ORF">LEA_18891</name>
</gene>
<protein>
    <submittedName>
        <fullName evidence="7">Methylenetetrahydrofolate reductase (NAD(P)H)</fullName>
    </submittedName>
</protein>
<dbReference type="AlphaFoldDB" id="K1RSJ1"/>
<keyword evidence="5" id="KW-0274">FAD</keyword>
<evidence type="ECO:0000313" key="7">
    <source>
        <dbReference type="EMBL" id="EKC48398.1"/>
    </source>
</evidence>
<keyword evidence="4" id="KW-0285">Flavoprotein</keyword>
<evidence type="ECO:0000256" key="3">
    <source>
        <dbReference type="ARBA" id="ARBA00006743"/>
    </source>
</evidence>
<comment type="pathway">
    <text evidence="2">One-carbon metabolism; tetrahydrofolate interconversion.</text>
</comment>
<dbReference type="SUPFAM" id="SSF51730">
    <property type="entry name" value="FAD-linked oxidoreductase"/>
    <property type="match status" value="1"/>
</dbReference>
<comment type="cofactor">
    <cofactor evidence="1">
        <name>FAD</name>
        <dbReference type="ChEBI" id="CHEBI:57692"/>
    </cofactor>
</comment>
<dbReference type="GO" id="GO:0009086">
    <property type="term" value="P:methionine biosynthetic process"/>
    <property type="evidence" value="ECO:0007669"/>
    <property type="project" value="TreeGrafter"/>
</dbReference>
<dbReference type="GO" id="GO:0035999">
    <property type="term" value="P:tetrahydrofolate interconversion"/>
    <property type="evidence" value="ECO:0007669"/>
    <property type="project" value="UniProtKB-UniPathway"/>
</dbReference>
<comment type="similarity">
    <text evidence="3">Belongs to the methylenetetrahydrofolate reductase family.</text>
</comment>
<dbReference type="GO" id="GO:0004489">
    <property type="term" value="F:methylenetetrahydrofolate reductase [NAD(P)H] activity"/>
    <property type="evidence" value="ECO:0007669"/>
    <property type="project" value="InterPro"/>
</dbReference>
<comment type="caution">
    <text evidence="7">The sequence shown here is derived from an EMBL/GenBank/DDBJ whole genome shotgun (WGS) entry which is preliminary data.</text>
</comment>
<name>K1RSJ1_9ZZZZ</name>
<dbReference type="UniPathway" id="UPA00193"/>
<keyword evidence="6" id="KW-0560">Oxidoreductase</keyword>
<dbReference type="InterPro" id="IPR029041">
    <property type="entry name" value="FAD-linked_oxidoreductase-like"/>
</dbReference>
<dbReference type="Pfam" id="PF02219">
    <property type="entry name" value="MTHFR"/>
    <property type="match status" value="1"/>
</dbReference>
<feature type="non-terminal residue" evidence="7">
    <location>
        <position position="1"/>
    </location>
</feature>
<reference evidence="7" key="1">
    <citation type="journal article" date="2013" name="Environ. Microbiol.">
        <title>Microbiota from the distal guts of lean and obese adolescents exhibit partial functional redundancy besides clear differences in community structure.</title>
        <authorList>
            <person name="Ferrer M."/>
            <person name="Ruiz A."/>
            <person name="Lanza F."/>
            <person name="Haange S.B."/>
            <person name="Oberbach A."/>
            <person name="Till H."/>
            <person name="Bargiela R."/>
            <person name="Campoy C."/>
            <person name="Segura M.T."/>
            <person name="Richter M."/>
            <person name="von Bergen M."/>
            <person name="Seifert J."/>
            <person name="Suarez A."/>
        </authorList>
    </citation>
    <scope>NUCLEOTIDE SEQUENCE</scope>
</reference>
<dbReference type="PANTHER" id="PTHR45754:SF3">
    <property type="entry name" value="METHYLENETETRAHYDROFOLATE REDUCTASE (NADPH)"/>
    <property type="match status" value="1"/>
</dbReference>
<dbReference type="GO" id="GO:0005829">
    <property type="term" value="C:cytosol"/>
    <property type="evidence" value="ECO:0007669"/>
    <property type="project" value="TreeGrafter"/>
</dbReference>
<sequence>DIEDTLIDMDFLGLHNVLALRGDKSQNERRFMPHPQGHAHAVDLVRQIAAMNRGEFVDGEVEECHHSKFSIGVAGYPEVHFEARDITTDILHLKEKIDAGAEYVVTQMFFDNRKYFDFVRRCREAGIRVPIIPGIKPISTLRHLEVLPETFGVELPGELVREAKAHPDSVREVGIEWAVAQSRELMAAGVPVLHYYTMSRTNNIQQIVRTLF</sequence>
<dbReference type="Gene3D" id="3.20.20.220">
    <property type="match status" value="1"/>
</dbReference>
<dbReference type="GO" id="GO:0071949">
    <property type="term" value="F:FAD binding"/>
    <property type="evidence" value="ECO:0007669"/>
    <property type="project" value="TreeGrafter"/>
</dbReference>
<dbReference type="CDD" id="cd00537">
    <property type="entry name" value="MTHFR"/>
    <property type="match status" value="1"/>
</dbReference>
<accession>K1RSJ1</accession>
<evidence type="ECO:0000256" key="5">
    <source>
        <dbReference type="ARBA" id="ARBA00022827"/>
    </source>
</evidence>
<dbReference type="InterPro" id="IPR003171">
    <property type="entry name" value="Mehydrof_redctse-like"/>
</dbReference>